<dbReference type="Pfam" id="PF08318">
    <property type="entry name" value="COG4_m"/>
    <property type="match status" value="1"/>
</dbReference>
<evidence type="ECO:0000313" key="11">
    <source>
        <dbReference type="EMBL" id="CEP18474.1"/>
    </source>
</evidence>
<name>A0A0B7NU26_9FUNG</name>
<dbReference type="SMART" id="SM00762">
    <property type="entry name" value="Cog4"/>
    <property type="match status" value="1"/>
</dbReference>
<organism evidence="11 12">
    <name type="scientific">Parasitella parasitica</name>
    <dbReference type="NCBI Taxonomy" id="35722"/>
    <lineage>
        <taxon>Eukaryota</taxon>
        <taxon>Fungi</taxon>
        <taxon>Fungi incertae sedis</taxon>
        <taxon>Mucoromycota</taxon>
        <taxon>Mucoromycotina</taxon>
        <taxon>Mucoromycetes</taxon>
        <taxon>Mucorales</taxon>
        <taxon>Mucorineae</taxon>
        <taxon>Mucoraceae</taxon>
        <taxon>Parasitella</taxon>
    </lineage>
</organism>
<accession>A0A0B7NU26</accession>
<sequence>MALTVAKPTAETADKDIKQVPLLSRNFESLTNIDEIRECLRLLDEEETRIDVSLDDMLAKEASLEQSLNTLNALSPQLDTLRSKSAQVIDTVDKTSKLAEVISDKVRQLDQEQSRAREAIKYVEDVQELKYCVASLQNAIQRKEFDEAAALLQRASKIDKSILNGSLAEFTVSTSENPDHPAKTLADAKTNLFAIFSSKFDDAVAQRNQTDITRYFKLFPLINCQTEGLDKYSRFVCNIIKARCAEEMKTGLIAAPTYFADALTRLFENIAVLIDQHQPLVEQHYGKGKMLRVIQRLQEESDVQSVIILDRFLKARRLESKLVEIQVLLITMVRNSSVHPINRPGTPNAHSPQDETESTNPLIEPRQLDANLYELSLLSQRSVLFTSFMNERASDEMDILTSDENEKQLVMKGKDSKFYGTNGLLLSSGLTKRVRELMSSYLVIDEYLLKKSIDKAMKLDEYDPSASETSTCVDDVFFIIKTVMKRCISTYEPEVVSATVRTTTKILEIGYLNLFQQKMSTVFTAYDATGRNAERAIETAKVNYMVVLNNLDVSADYTHRLAKEVEPNITNGIWLDEENDVQRTIDYVKNFEEFAGKFKQLLQSGIEQLINQILKPRIRPLFQEAYKEVKYVLEEEEYNEADIEERFVKRFKRGFENLISIYRRTLTDNNFSALMGLLLEALTAQWERIVFQTRFNQYGALRFDKDLRSVVHYLSTLTEWLSRDRFTRLNQMATLLNFEEPSEIYDFWGQKAGPVSWRLTVTEVKKILALRLDFDADEPEGVFYTIDYPDSSIEKEEIPAKQILASQPLLVEIYQYKNDVTTETRMDNRVKKAEKCARRPQQMIIDYLEVGHHNDGMQLIENSIASLKKPPFNILITLINFILRPKNYLKTKPKLTAHWLECKRAHAILLDILNMYGPDIFLPVFNEFRSFEIIPTKEKKDLRDESYELLDTKRLAEYRDFWAFLDRILSATTKDLETKCRRLVLDFFVNVLQVDLKARVHSESEVMRSIFMRTFKRDALNKLSKFDYYLKLLLRDFPNSDEELFHLTGDILNMIITISSFDKVSNMDDLVSQIYIHFQEMTTDACQQFMQLIKYPSFIIALCDNALADTDVSHVPKEYTHFRKSKHKPLTLQKLFFYVFKTLPFEPENLENIYRHVAIVSKYCMCVLSTTTISHKRDTSRANTNELNATRTNTAFSDEQLELLITEKDLVISNWEATIEKLLQKHKSVADLPLLEKIRWSMKIVGVTLLEYF</sequence>
<evidence type="ECO:0000256" key="9">
    <source>
        <dbReference type="SAM" id="MobiDB-lite"/>
    </source>
</evidence>
<keyword evidence="5" id="KW-0653">Protein transport</keyword>
<evidence type="ECO:0000256" key="4">
    <source>
        <dbReference type="ARBA" id="ARBA00022448"/>
    </source>
</evidence>
<dbReference type="InterPro" id="IPR013167">
    <property type="entry name" value="COG4_M"/>
</dbReference>
<dbReference type="PANTHER" id="PTHR24016">
    <property type="entry name" value="CONSERVED OLIGOMERIC GOLGI COMPLEX SUBUNIT 4"/>
    <property type="match status" value="1"/>
</dbReference>
<comment type="subcellular location">
    <subcellularLocation>
        <location evidence="1">Golgi apparatus membrane</location>
        <topology evidence="1">Peripheral membrane protein</topology>
    </subcellularLocation>
</comment>
<dbReference type="OrthoDB" id="47059at2759"/>
<evidence type="ECO:0000256" key="8">
    <source>
        <dbReference type="ARBA" id="ARBA00031340"/>
    </source>
</evidence>
<keyword evidence="12" id="KW-1185">Reference proteome</keyword>
<feature type="domain" description="COG4 transport protein middle alpha-helical bundle" evidence="10">
    <location>
        <begin position="185"/>
        <end position="520"/>
    </location>
</feature>
<dbReference type="InterPro" id="IPR048680">
    <property type="entry name" value="COG4_N"/>
</dbReference>
<evidence type="ECO:0000256" key="7">
    <source>
        <dbReference type="ARBA" id="ARBA00023136"/>
    </source>
</evidence>
<keyword evidence="4" id="KW-0813">Transport</keyword>
<evidence type="ECO:0000313" key="12">
    <source>
        <dbReference type="Proteomes" id="UP000054107"/>
    </source>
</evidence>
<dbReference type="Gene3D" id="1.20.58.1970">
    <property type="match status" value="1"/>
</dbReference>
<feature type="region of interest" description="Disordered" evidence="9">
    <location>
        <begin position="339"/>
        <end position="360"/>
    </location>
</feature>
<comment type="similarity">
    <text evidence="2">Belongs to the COG4 family.</text>
</comment>
<evidence type="ECO:0000256" key="3">
    <source>
        <dbReference type="ARBA" id="ARBA00020975"/>
    </source>
</evidence>
<evidence type="ECO:0000256" key="1">
    <source>
        <dbReference type="ARBA" id="ARBA00004395"/>
    </source>
</evidence>
<evidence type="ECO:0000256" key="5">
    <source>
        <dbReference type="ARBA" id="ARBA00022927"/>
    </source>
</evidence>
<gene>
    <name evidence="11" type="primary">PARPA_12778.1 scaffold 45468</name>
</gene>
<evidence type="ECO:0000259" key="10">
    <source>
        <dbReference type="SMART" id="SM00762"/>
    </source>
</evidence>
<dbReference type="AlphaFoldDB" id="A0A0B7NU26"/>
<dbReference type="STRING" id="35722.A0A0B7NU26"/>
<keyword evidence="7" id="KW-0472">Membrane</keyword>
<keyword evidence="6" id="KW-0333">Golgi apparatus</keyword>
<evidence type="ECO:0000256" key="6">
    <source>
        <dbReference type="ARBA" id="ARBA00023034"/>
    </source>
</evidence>
<dbReference type="GO" id="GO:0000139">
    <property type="term" value="C:Golgi membrane"/>
    <property type="evidence" value="ECO:0007669"/>
    <property type="project" value="UniProtKB-SubCell"/>
</dbReference>
<dbReference type="Proteomes" id="UP000054107">
    <property type="component" value="Unassembled WGS sequence"/>
</dbReference>
<dbReference type="Gene3D" id="1.10.287.1060">
    <property type="entry name" value="ESAT-6-like"/>
    <property type="match status" value="1"/>
</dbReference>
<dbReference type="InterPro" id="IPR048684">
    <property type="entry name" value="COG4_C"/>
</dbReference>
<protein>
    <recommendedName>
        <fullName evidence="3">Conserved oligomeric Golgi complex subunit 4</fullName>
    </recommendedName>
    <alternativeName>
        <fullName evidence="8">Component of oligomeric Golgi complex 4</fullName>
    </alternativeName>
</protein>
<proteinExistence type="inferred from homology"/>
<evidence type="ECO:0000256" key="2">
    <source>
        <dbReference type="ARBA" id="ARBA00009215"/>
    </source>
</evidence>
<dbReference type="Pfam" id="PF20663">
    <property type="entry name" value="COG4_N"/>
    <property type="match status" value="1"/>
</dbReference>
<dbReference type="InterPro" id="IPR048682">
    <property type="entry name" value="COG4"/>
</dbReference>
<dbReference type="PANTHER" id="PTHR24016:SF0">
    <property type="entry name" value="CONSERVED OLIGOMERIC GOLGI COMPLEX SUBUNIT 4"/>
    <property type="match status" value="1"/>
</dbReference>
<dbReference type="Pfam" id="PF20662">
    <property type="entry name" value="COG4_C"/>
    <property type="match status" value="1"/>
</dbReference>
<dbReference type="EMBL" id="LN733835">
    <property type="protein sequence ID" value="CEP18474.1"/>
    <property type="molecule type" value="Genomic_DNA"/>
</dbReference>
<dbReference type="GO" id="GO:0015031">
    <property type="term" value="P:protein transport"/>
    <property type="evidence" value="ECO:0007669"/>
    <property type="project" value="UniProtKB-KW"/>
</dbReference>
<reference evidence="11 12" key="1">
    <citation type="submission" date="2014-09" db="EMBL/GenBank/DDBJ databases">
        <authorList>
            <person name="Ellenberger Sabrina"/>
        </authorList>
    </citation>
    <scope>NUCLEOTIDE SEQUENCE [LARGE SCALE GENOMIC DNA]</scope>
    <source>
        <strain evidence="11 12">CBS 412.66</strain>
    </source>
</reference>